<keyword evidence="2" id="KW-1185">Reference proteome</keyword>
<proteinExistence type="predicted"/>
<dbReference type="AlphaFoldDB" id="A0A2P5A869"/>
<feature type="non-terminal residue" evidence="1">
    <location>
        <position position="1"/>
    </location>
</feature>
<dbReference type="EMBL" id="JXTB01000786">
    <property type="protein sequence ID" value="PON32742.1"/>
    <property type="molecule type" value="Genomic_DNA"/>
</dbReference>
<accession>A0A2P5A869</accession>
<feature type="non-terminal residue" evidence="1">
    <location>
        <position position="109"/>
    </location>
</feature>
<dbReference type="Proteomes" id="UP000237105">
    <property type="component" value="Unassembled WGS sequence"/>
</dbReference>
<sequence length="109" mass="12636">TQISLRSVVSIEGEEDQEKNKKIKDRIDNLRGANLVSTRKEKNQCDFDSSFIIKLHKDYPKSEKAKKADVITPYQRSGVPSRHRNRLLRSVQKKESPYFHVSKVVNLDP</sequence>
<comment type="caution">
    <text evidence="1">The sequence shown here is derived from an EMBL/GenBank/DDBJ whole genome shotgun (WGS) entry which is preliminary data.</text>
</comment>
<reference evidence="2" key="1">
    <citation type="submission" date="2016-06" db="EMBL/GenBank/DDBJ databases">
        <title>Parallel loss of symbiosis genes in relatives of nitrogen-fixing non-legume Parasponia.</title>
        <authorList>
            <person name="Van Velzen R."/>
            <person name="Holmer R."/>
            <person name="Bu F."/>
            <person name="Rutten L."/>
            <person name="Van Zeijl A."/>
            <person name="Liu W."/>
            <person name="Santuari L."/>
            <person name="Cao Q."/>
            <person name="Sharma T."/>
            <person name="Shen D."/>
            <person name="Roswanjaya Y."/>
            <person name="Wardhani T."/>
            <person name="Kalhor M.S."/>
            <person name="Jansen J."/>
            <person name="Van den Hoogen J."/>
            <person name="Gungor B."/>
            <person name="Hartog M."/>
            <person name="Hontelez J."/>
            <person name="Verver J."/>
            <person name="Yang W.-C."/>
            <person name="Schijlen E."/>
            <person name="Repin R."/>
            <person name="Schilthuizen M."/>
            <person name="Schranz E."/>
            <person name="Heidstra R."/>
            <person name="Miyata K."/>
            <person name="Fedorova E."/>
            <person name="Kohlen W."/>
            <person name="Bisseling T."/>
            <person name="Smit S."/>
            <person name="Geurts R."/>
        </authorList>
    </citation>
    <scope>NUCLEOTIDE SEQUENCE [LARGE SCALE GENOMIC DNA]</scope>
    <source>
        <strain evidence="2">cv. WU1-14</strain>
    </source>
</reference>
<organism evidence="1 2">
    <name type="scientific">Parasponia andersonii</name>
    <name type="common">Sponia andersonii</name>
    <dbReference type="NCBI Taxonomy" id="3476"/>
    <lineage>
        <taxon>Eukaryota</taxon>
        <taxon>Viridiplantae</taxon>
        <taxon>Streptophyta</taxon>
        <taxon>Embryophyta</taxon>
        <taxon>Tracheophyta</taxon>
        <taxon>Spermatophyta</taxon>
        <taxon>Magnoliopsida</taxon>
        <taxon>eudicotyledons</taxon>
        <taxon>Gunneridae</taxon>
        <taxon>Pentapetalae</taxon>
        <taxon>rosids</taxon>
        <taxon>fabids</taxon>
        <taxon>Rosales</taxon>
        <taxon>Cannabaceae</taxon>
        <taxon>Parasponia</taxon>
    </lineage>
</organism>
<protein>
    <submittedName>
        <fullName evidence="1">Uncharacterized protein</fullName>
    </submittedName>
</protein>
<evidence type="ECO:0000313" key="2">
    <source>
        <dbReference type="Proteomes" id="UP000237105"/>
    </source>
</evidence>
<name>A0A2P5A869_PARAD</name>
<gene>
    <name evidence="1" type="ORF">PanWU01x14_358740</name>
</gene>
<evidence type="ECO:0000313" key="1">
    <source>
        <dbReference type="EMBL" id="PON32742.1"/>
    </source>
</evidence>